<keyword evidence="2" id="KW-0808">Transferase</keyword>
<reference evidence="2 3" key="1">
    <citation type="submission" date="2023-09" db="EMBL/GenBank/DDBJ databases">
        <title>Thalassobella suaedae gen. nov., sp. nov., a marine bacterium of the family Flavobacteriaceae isolated from a halophyte Suaeda japonica.</title>
        <authorList>
            <person name="Lee S.Y."/>
            <person name="Hwang C.Y."/>
        </authorList>
    </citation>
    <scope>NUCLEOTIDE SEQUENCE [LARGE SCALE GENOMIC DNA]</scope>
    <source>
        <strain evidence="2 3">HL-DH14</strain>
    </source>
</reference>
<evidence type="ECO:0000313" key="3">
    <source>
        <dbReference type="Proteomes" id="UP001302806"/>
    </source>
</evidence>
<protein>
    <submittedName>
        <fullName evidence="2">Glycosyltransferase</fullName>
        <ecNumber evidence="2">2.4.-.-</ecNumber>
    </submittedName>
</protein>
<evidence type="ECO:0000313" key="2">
    <source>
        <dbReference type="EMBL" id="WNH09625.1"/>
    </source>
</evidence>
<dbReference type="EMBL" id="CP134537">
    <property type="protein sequence ID" value="WNH09625.1"/>
    <property type="molecule type" value="Genomic_DNA"/>
</dbReference>
<dbReference type="Pfam" id="PF00534">
    <property type="entry name" value="Glycos_transf_1"/>
    <property type="match status" value="1"/>
</dbReference>
<dbReference type="Proteomes" id="UP001302806">
    <property type="component" value="Chromosome"/>
</dbReference>
<proteinExistence type="predicted"/>
<keyword evidence="2" id="KW-0328">Glycosyltransferase</keyword>
<dbReference type="GO" id="GO:0016757">
    <property type="term" value="F:glycosyltransferase activity"/>
    <property type="evidence" value="ECO:0007669"/>
    <property type="project" value="UniProtKB-KW"/>
</dbReference>
<gene>
    <name evidence="2" type="ORF">RHP51_02545</name>
</gene>
<feature type="domain" description="Glycosyl transferase family 1" evidence="1">
    <location>
        <begin position="1"/>
        <end position="71"/>
    </location>
</feature>
<dbReference type="InterPro" id="IPR001296">
    <property type="entry name" value="Glyco_trans_1"/>
</dbReference>
<dbReference type="SUPFAM" id="SSF53756">
    <property type="entry name" value="UDP-Glycosyltransferase/glycogen phosphorylase"/>
    <property type="match status" value="1"/>
</dbReference>
<dbReference type="Gene3D" id="3.40.50.2000">
    <property type="entry name" value="Glycogen Phosphorylase B"/>
    <property type="match status" value="1"/>
</dbReference>
<dbReference type="PANTHER" id="PTHR12526">
    <property type="entry name" value="GLYCOSYLTRANSFERASE"/>
    <property type="match status" value="1"/>
</dbReference>
<evidence type="ECO:0000259" key="1">
    <source>
        <dbReference type="Pfam" id="PF00534"/>
    </source>
</evidence>
<name>A0ABY9XUK1_9FLAO</name>
<dbReference type="RefSeq" id="WP_415866050.1">
    <property type="nucleotide sequence ID" value="NZ_CP134537.1"/>
</dbReference>
<sequence length="99" mass="11303">MVIPSRMEGQSLAMLEAMAYGRMVISTKVGDAERLVKHNETGFLIDAPTVALIDLALEKAWKERTNWVEMGKLSRKHLFEMIQKDPVIDFSNKLEELIK</sequence>
<organism evidence="2 3">
    <name type="scientific">Thalassobellus suaedae</name>
    <dbReference type="NCBI Taxonomy" id="3074124"/>
    <lineage>
        <taxon>Bacteria</taxon>
        <taxon>Pseudomonadati</taxon>
        <taxon>Bacteroidota</taxon>
        <taxon>Flavobacteriia</taxon>
        <taxon>Flavobacteriales</taxon>
        <taxon>Flavobacteriaceae</taxon>
        <taxon>Thalassobellus</taxon>
    </lineage>
</organism>
<dbReference type="EC" id="2.4.-.-" evidence="2"/>
<accession>A0ABY9XUK1</accession>